<proteinExistence type="predicted"/>
<accession>A0A2H5QJ87</accession>
<organism evidence="1 2">
    <name type="scientific">Citrus unshiu</name>
    <name type="common">Satsuma mandarin</name>
    <name type="synonym">Citrus nobilis var. unshiu</name>
    <dbReference type="NCBI Taxonomy" id="55188"/>
    <lineage>
        <taxon>Eukaryota</taxon>
        <taxon>Viridiplantae</taxon>
        <taxon>Streptophyta</taxon>
        <taxon>Embryophyta</taxon>
        <taxon>Tracheophyta</taxon>
        <taxon>Spermatophyta</taxon>
        <taxon>Magnoliopsida</taxon>
        <taxon>eudicotyledons</taxon>
        <taxon>Gunneridae</taxon>
        <taxon>Pentapetalae</taxon>
        <taxon>rosids</taxon>
        <taxon>malvids</taxon>
        <taxon>Sapindales</taxon>
        <taxon>Rutaceae</taxon>
        <taxon>Aurantioideae</taxon>
        <taxon>Citrus</taxon>
    </lineage>
</organism>
<keyword evidence="2" id="KW-1185">Reference proteome</keyword>
<dbReference type="EMBL" id="BDQV01000421">
    <property type="protein sequence ID" value="GAY64689.1"/>
    <property type="molecule type" value="Genomic_DNA"/>
</dbReference>
<dbReference type="AlphaFoldDB" id="A0A2H5QJ87"/>
<evidence type="ECO:0000313" key="1">
    <source>
        <dbReference type="EMBL" id="GAY64689.1"/>
    </source>
</evidence>
<name>A0A2H5QJ87_CITUN</name>
<gene>
    <name evidence="1" type="ORF">CUMW_235390</name>
</gene>
<dbReference type="Proteomes" id="UP000236630">
    <property type="component" value="Unassembled WGS sequence"/>
</dbReference>
<evidence type="ECO:0000313" key="2">
    <source>
        <dbReference type="Proteomes" id="UP000236630"/>
    </source>
</evidence>
<protein>
    <submittedName>
        <fullName evidence="1">Uncharacterized protein</fullName>
    </submittedName>
</protein>
<comment type="caution">
    <text evidence="1">The sequence shown here is derived from an EMBL/GenBank/DDBJ whole genome shotgun (WGS) entry which is preliminary data.</text>
</comment>
<sequence length="98" mass="11255">MLADHHWYVMSSNQLGIPWVKFLPSDYKEIIFSSVSDSSLITTLFKKDLFFNLSHNPISITNDSMSYALEKVSDWGKRALSSMGRYTQPLEVDFSTKI</sequence>
<reference evidence="1 2" key="1">
    <citation type="journal article" date="2017" name="Front. Genet.">
        <title>Draft sequencing of the heterozygous diploid genome of Satsuma (Citrus unshiu Marc.) using a hybrid assembly approach.</title>
        <authorList>
            <person name="Shimizu T."/>
            <person name="Tanizawa Y."/>
            <person name="Mochizuki T."/>
            <person name="Nagasaki H."/>
            <person name="Yoshioka T."/>
            <person name="Toyoda A."/>
            <person name="Fujiyama A."/>
            <person name="Kaminuma E."/>
            <person name="Nakamura Y."/>
        </authorList>
    </citation>
    <scope>NUCLEOTIDE SEQUENCE [LARGE SCALE GENOMIC DNA]</scope>
    <source>
        <strain evidence="2">cv. Miyagawa wase</strain>
    </source>
</reference>